<proteinExistence type="predicted"/>
<gene>
    <name evidence="2" type="ORF">ACFQ5G_34500</name>
</gene>
<dbReference type="RefSeq" id="WP_317793756.1">
    <property type="nucleotide sequence ID" value="NZ_AP028461.1"/>
</dbReference>
<name>A0ABW4AJK4_9ACTN</name>
<protein>
    <recommendedName>
        <fullName evidence="4">Aminoglycoside phosphotransferase domain-containing protein</fullName>
    </recommendedName>
</protein>
<organism evidence="2 3">
    <name type="scientific">Actinoplanes sichuanensis</name>
    <dbReference type="NCBI Taxonomy" id="512349"/>
    <lineage>
        <taxon>Bacteria</taxon>
        <taxon>Bacillati</taxon>
        <taxon>Actinomycetota</taxon>
        <taxon>Actinomycetes</taxon>
        <taxon>Micromonosporales</taxon>
        <taxon>Micromonosporaceae</taxon>
        <taxon>Actinoplanes</taxon>
    </lineage>
</organism>
<reference evidence="3" key="1">
    <citation type="journal article" date="2019" name="Int. J. Syst. Evol. Microbiol.">
        <title>The Global Catalogue of Microorganisms (GCM) 10K type strain sequencing project: providing services to taxonomists for standard genome sequencing and annotation.</title>
        <authorList>
            <consortium name="The Broad Institute Genomics Platform"/>
            <consortium name="The Broad Institute Genome Sequencing Center for Infectious Disease"/>
            <person name="Wu L."/>
            <person name="Ma J."/>
        </authorList>
    </citation>
    <scope>NUCLEOTIDE SEQUENCE [LARGE SCALE GENOMIC DNA]</scope>
    <source>
        <strain evidence="3">CCM 7526</strain>
    </source>
</reference>
<dbReference type="EMBL" id="JBHTMK010000044">
    <property type="protein sequence ID" value="MFD1370473.1"/>
    <property type="molecule type" value="Genomic_DNA"/>
</dbReference>
<sequence>MRADWPGTGDTYVSRLAAARAAFHPDEIRDGWLAVGRDNRPTAAGTGTAVSFRLSTDGGTRVVDCFLGPPGDGIRDRCRHLSALTGLPDEVVVPRWYDGGVTVDEQDFPILVHTEQSGPTLADRLPALAEEQVGNLLERWLTLRDDLARRFDLHHAGPDPRLVFLPDDQLATVRVTGWENPPGDVPGADRLAQALRDRLTDLNPVPVVVAEPPARGRSVRTIALVMAAALTLCVAGLVALWVI</sequence>
<keyword evidence="3" id="KW-1185">Reference proteome</keyword>
<accession>A0ABW4AJK4</accession>
<keyword evidence="1" id="KW-0812">Transmembrane</keyword>
<evidence type="ECO:0000313" key="3">
    <source>
        <dbReference type="Proteomes" id="UP001597183"/>
    </source>
</evidence>
<keyword evidence="1" id="KW-0472">Membrane</keyword>
<feature type="transmembrane region" description="Helical" evidence="1">
    <location>
        <begin position="222"/>
        <end position="242"/>
    </location>
</feature>
<evidence type="ECO:0000256" key="1">
    <source>
        <dbReference type="SAM" id="Phobius"/>
    </source>
</evidence>
<keyword evidence="1" id="KW-1133">Transmembrane helix</keyword>
<comment type="caution">
    <text evidence="2">The sequence shown here is derived from an EMBL/GenBank/DDBJ whole genome shotgun (WGS) entry which is preliminary data.</text>
</comment>
<dbReference type="Proteomes" id="UP001597183">
    <property type="component" value="Unassembled WGS sequence"/>
</dbReference>
<evidence type="ECO:0008006" key="4">
    <source>
        <dbReference type="Google" id="ProtNLM"/>
    </source>
</evidence>
<evidence type="ECO:0000313" key="2">
    <source>
        <dbReference type="EMBL" id="MFD1370473.1"/>
    </source>
</evidence>